<keyword evidence="5 9" id="KW-0812">Transmembrane</keyword>
<evidence type="ECO:0000256" key="2">
    <source>
        <dbReference type="ARBA" id="ARBA00007783"/>
    </source>
</evidence>
<evidence type="ECO:0000256" key="8">
    <source>
        <dbReference type="ARBA" id="ARBA00023136"/>
    </source>
</evidence>
<dbReference type="PANTHER" id="PTHR30413:SF10">
    <property type="entry name" value="CAPSULE POLYSACCHARIDE EXPORT INNER-MEMBRANE PROTEIN CTRC"/>
    <property type="match status" value="1"/>
</dbReference>
<keyword evidence="3" id="KW-0813">Transport</keyword>
<keyword evidence="4" id="KW-1003">Cell membrane</keyword>
<gene>
    <name evidence="11" type="ORF">KCG44_00055</name>
</gene>
<comment type="subcellular location">
    <subcellularLocation>
        <location evidence="1">Cell membrane</location>
        <topology evidence="1">Multi-pass membrane protein</topology>
    </subcellularLocation>
</comment>
<dbReference type="RefSeq" id="WP_218443428.1">
    <property type="nucleotide sequence ID" value="NZ_JAGSPA010000001.1"/>
</dbReference>
<comment type="caution">
    <text evidence="11">The sequence shown here is derived from an EMBL/GenBank/DDBJ whole genome shotgun (WGS) entry which is preliminary data.</text>
</comment>
<evidence type="ECO:0000256" key="5">
    <source>
        <dbReference type="ARBA" id="ARBA00022692"/>
    </source>
</evidence>
<name>A0ABS6SAP2_9SPHN</name>
<feature type="transmembrane region" description="Helical" evidence="9">
    <location>
        <begin position="68"/>
        <end position="85"/>
    </location>
</feature>
<feature type="transmembrane region" description="Helical" evidence="9">
    <location>
        <begin position="145"/>
        <end position="166"/>
    </location>
</feature>
<accession>A0ABS6SAP2</accession>
<reference evidence="11 12" key="1">
    <citation type="submission" date="2021-04" db="EMBL/GenBank/DDBJ databases">
        <authorList>
            <person name="Pira H."/>
            <person name="Risdian C."/>
            <person name="Wink J."/>
        </authorList>
    </citation>
    <scope>NUCLEOTIDE SEQUENCE [LARGE SCALE GENOMIC DNA]</scope>
    <source>
        <strain evidence="11 12">WHA3</strain>
    </source>
</reference>
<evidence type="ECO:0000256" key="9">
    <source>
        <dbReference type="SAM" id="Phobius"/>
    </source>
</evidence>
<evidence type="ECO:0000256" key="7">
    <source>
        <dbReference type="ARBA" id="ARBA00023047"/>
    </source>
</evidence>
<protein>
    <submittedName>
        <fullName evidence="11">ABC transporter permease</fullName>
    </submittedName>
</protein>
<evidence type="ECO:0000259" key="10">
    <source>
        <dbReference type="Pfam" id="PF01061"/>
    </source>
</evidence>
<keyword evidence="6 9" id="KW-1133">Transmembrane helix</keyword>
<feature type="transmembrane region" description="Helical" evidence="9">
    <location>
        <begin position="235"/>
        <end position="255"/>
    </location>
</feature>
<dbReference type="PANTHER" id="PTHR30413">
    <property type="entry name" value="INNER MEMBRANE TRANSPORT PERMEASE"/>
    <property type="match status" value="1"/>
</dbReference>
<evidence type="ECO:0000256" key="1">
    <source>
        <dbReference type="ARBA" id="ARBA00004651"/>
    </source>
</evidence>
<proteinExistence type="inferred from homology"/>
<comment type="similarity">
    <text evidence="2">Belongs to the ABC-2 integral membrane protein family.</text>
</comment>
<evidence type="ECO:0000256" key="4">
    <source>
        <dbReference type="ARBA" id="ARBA00022475"/>
    </source>
</evidence>
<evidence type="ECO:0000313" key="11">
    <source>
        <dbReference type="EMBL" id="MBV7255168.1"/>
    </source>
</evidence>
<evidence type="ECO:0000313" key="12">
    <source>
        <dbReference type="Proteomes" id="UP000722336"/>
    </source>
</evidence>
<feature type="transmembrane region" description="Helical" evidence="9">
    <location>
        <begin position="115"/>
        <end position="139"/>
    </location>
</feature>
<evidence type="ECO:0000256" key="3">
    <source>
        <dbReference type="ARBA" id="ARBA00022448"/>
    </source>
</evidence>
<dbReference type="Proteomes" id="UP000722336">
    <property type="component" value="Unassembled WGS sequence"/>
</dbReference>
<feature type="domain" description="ABC-2 type transporter transmembrane" evidence="10">
    <location>
        <begin position="17"/>
        <end position="224"/>
    </location>
</feature>
<sequence length="262" mass="29062">MNVMTLNDAFSIQRSVVGALIMRELHTRYGRDNVGYLWLFLEPALLSLLVALIHVGNPNSPATSIDPVPFGLIGYTTFIMFRALFTRADAVIETNTPLLYHRQVTIFDMVLARGLLELAATIVVLAVLLGAATLAGAAMPPARPLALLAGLACLWIWSFGLSLLVCAATNENRLVTKFVHPISYILLPLSGAFYMLEWLPQPYRDIMSWFPMTQMFELIRHGQFAGAEATYVQPVYLVFSCMVVLFLGLLAVRAVRRHVHIG</sequence>
<dbReference type="InterPro" id="IPR013525">
    <property type="entry name" value="ABC2_TM"/>
</dbReference>
<evidence type="ECO:0000256" key="6">
    <source>
        <dbReference type="ARBA" id="ARBA00022989"/>
    </source>
</evidence>
<keyword evidence="7" id="KW-0762">Sugar transport</keyword>
<dbReference type="EMBL" id="JAGSPA010000001">
    <property type="protein sequence ID" value="MBV7255168.1"/>
    <property type="molecule type" value="Genomic_DNA"/>
</dbReference>
<keyword evidence="7" id="KW-0625">Polysaccharide transport</keyword>
<feature type="transmembrane region" description="Helical" evidence="9">
    <location>
        <begin position="36"/>
        <end position="56"/>
    </location>
</feature>
<dbReference type="Pfam" id="PF01061">
    <property type="entry name" value="ABC2_membrane"/>
    <property type="match status" value="1"/>
</dbReference>
<organism evidence="11 12">
    <name type="scientific">Pacificimonas pallii</name>
    <dbReference type="NCBI Taxonomy" id="2827236"/>
    <lineage>
        <taxon>Bacteria</taxon>
        <taxon>Pseudomonadati</taxon>
        <taxon>Pseudomonadota</taxon>
        <taxon>Alphaproteobacteria</taxon>
        <taxon>Sphingomonadales</taxon>
        <taxon>Sphingosinicellaceae</taxon>
        <taxon>Pacificimonas</taxon>
    </lineage>
</organism>
<keyword evidence="12" id="KW-1185">Reference proteome</keyword>
<keyword evidence="8 9" id="KW-0472">Membrane</keyword>
<feature type="transmembrane region" description="Helical" evidence="9">
    <location>
        <begin position="178"/>
        <end position="196"/>
    </location>
</feature>